<dbReference type="Proteomes" id="UP000299011">
    <property type="component" value="Chromosome"/>
</dbReference>
<feature type="compositionally biased region" description="Basic and acidic residues" evidence="1">
    <location>
        <begin position="23"/>
        <end position="37"/>
    </location>
</feature>
<proteinExistence type="predicted"/>
<sequence>MVLKRSRTIRTRRDSRERKRVGSRRESERSERTRRDLNPFTDVPARSLRSLCGHATVRVQIPGAACSSQWAEHTLRGARENVRHKSGPDGI</sequence>
<name>A0A4P8P0E5_HALMT</name>
<feature type="region of interest" description="Disordered" evidence="1">
    <location>
        <begin position="1"/>
        <end position="40"/>
    </location>
</feature>
<accession>A0A4P8P0E5</accession>
<evidence type="ECO:0000313" key="2">
    <source>
        <dbReference type="EMBL" id="QCQ74172.1"/>
    </source>
</evidence>
<gene>
    <name evidence="2" type="ORF">E6P09_02325</name>
</gene>
<evidence type="ECO:0000313" key="3">
    <source>
        <dbReference type="Proteomes" id="UP000299011"/>
    </source>
</evidence>
<organism evidence="2 3">
    <name type="scientific">Haloferax mediterranei (strain ATCC 33500 / DSM 1411 / JCM 8866 / NBRC 14739 / NCIMB 2177 / R-4)</name>
    <name type="common">Halobacterium mediterranei</name>
    <dbReference type="NCBI Taxonomy" id="523841"/>
    <lineage>
        <taxon>Archaea</taxon>
        <taxon>Methanobacteriati</taxon>
        <taxon>Methanobacteriota</taxon>
        <taxon>Stenosarchaea group</taxon>
        <taxon>Halobacteria</taxon>
        <taxon>Halobacteriales</taxon>
        <taxon>Haloferacaceae</taxon>
        <taxon>Haloferax</taxon>
    </lineage>
</organism>
<dbReference type="EMBL" id="CP039139">
    <property type="protein sequence ID" value="QCQ74172.1"/>
    <property type="molecule type" value="Genomic_DNA"/>
</dbReference>
<evidence type="ECO:0000256" key="1">
    <source>
        <dbReference type="SAM" id="MobiDB-lite"/>
    </source>
</evidence>
<protein>
    <submittedName>
        <fullName evidence="2">Uncharacterized protein</fullName>
    </submittedName>
</protein>
<dbReference type="AlphaFoldDB" id="A0A4P8P0E5"/>
<feature type="compositionally biased region" description="Basic residues" evidence="1">
    <location>
        <begin position="1"/>
        <end position="10"/>
    </location>
</feature>
<reference evidence="2 3" key="1">
    <citation type="submission" date="2019-04" db="EMBL/GenBank/DDBJ databases">
        <title>Methylomes of two halophilic Archaea, Haloarcula marismortui and Haloferax mediterranei.</title>
        <authorList>
            <person name="DasSarma S."/>
            <person name="DasSarma P."/>
            <person name="DasSarma S."/>
            <person name="Fomenkov A."/>
            <person name="Vincze T."/>
            <person name="Anton B.P."/>
            <person name="Roberts R.J."/>
        </authorList>
    </citation>
    <scope>NUCLEOTIDE SEQUENCE [LARGE SCALE GENOMIC DNA]</scope>
    <source>
        <strain evidence="3">ATCC 33500 / DSM 1411 / JCM 8866 / NBRC 14739 / NCIMB 2177 / R-4</strain>
    </source>
</reference>